<evidence type="ECO:0000313" key="3">
    <source>
        <dbReference type="Proteomes" id="UP000640274"/>
    </source>
</evidence>
<dbReference type="Proteomes" id="UP000640274">
    <property type="component" value="Unassembled WGS sequence"/>
</dbReference>
<name>A0A934J7E1_9BACL</name>
<comment type="caution">
    <text evidence="2">The sequence shown here is derived from an EMBL/GenBank/DDBJ whole genome shotgun (WGS) entry which is preliminary data.</text>
</comment>
<evidence type="ECO:0000313" key="2">
    <source>
        <dbReference type="EMBL" id="MBJ6361762.1"/>
    </source>
</evidence>
<feature type="region of interest" description="Disordered" evidence="1">
    <location>
        <begin position="1"/>
        <end position="29"/>
    </location>
</feature>
<protein>
    <submittedName>
        <fullName evidence="2">Uncharacterized protein</fullName>
    </submittedName>
</protein>
<dbReference type="RefSeq" id="WP_199019315.1">
    <property type="nucleotide sequence ID" value="NZ_JAELUP010000046.1"/>
</dbReference>
<organism evidence="2 3">
    <name type="scientific">Paenibacillus roseus</name>
    <dbReference type="NCBI Taxonomy" id="2798579"/>
    <lineage>
        <taxon>Bacteria</taxon>
        <taxon>Bacillati</taxon>
        <taxon>Bacillota</taxon>
        <taxon>Bacilli</taxon>
        <taxon>Bacillales</taxon>
        <taxon>Paenibacillaceae</taxon>
        <taxon>Paenibacillus</taxon>
    </lineage>
</organism>
<dbReference type="AlphaFoldDB" id="A0A934J7E1"/>
<reference evidence="2" key="1">
    <citation type="submission" date="2020-12" db="EMBL/GenBank/DDBJ databases">
        <authorList>
            <person name="Huq M.A."/>
        </authorList>
    </citation>
    <scope>NUCLEOTIDE SEQUENCE</scope>
    <source>
        <strain evidence="2">MAHUQ-46</strain>
    </source>
</reference>
<gene>
    <name evidence="2" type="ORF">JFN88_10790</name>
</gene>
<keyword evidence="3" id="KW-1185">Reference proteome</keyword>
<sequence length="51" mass="5859">MPAPRPPDFRDDLLFPLRKNRPPAAASDERRALWPQAAADLFDSLLPDMLW</sequence>
<evidence type="ECO:0000256" key="1">
    <source>
        <dbReference type="SAM" id="MobiDB-lite"/>
    </source>
</evidence>
<dbReference type="EMBL" id="JAELUP010000046">
    <property type="protein sequence ID" value="MBJ6361762.1"/>
    <property type="molecule type" value="Genomic_DNA"/>
</dbReference>
<accession>A0A934J7E1</accession>
<proteinExistence type="predicted"/>